<organism evidence="2 3">
    <name type="scientific">Protopolystoma xenopodis</name>
    <dbReference type="NCBI Taxonomy" id="117903"/>
    <lineage>
        <taxon>Eukaryota</taxon>
        <taxon>Metazoa</taxon>
        <taxon>Spiralia</taxon>
        <taxon>Lophotrochozoa</taxon>
        <taxon>Platyhelminthes</taxon>
        <taxon>Monogenea</taxon>
        <taxon>Polyopisthocotylea</taxon>
        <taxon>Polystomatidea</taxon>
        <taxon>Polystomatidae</taxon>
        <taxon>Protopolystoma</taxon>
    </lineage>
</organism>
<dbReference type="EMBL" id="CAAALY010064522">
    <property type="protein sequence ID" value="VEL23877.1"/>
    <property type="molecule type" value="Genomic_DNA"/>
</dbReference>
<comment type="caution">
    <text evidence="2">The sequence shown here is derived from an EMBL/GenBank/DDBJ whole genome shotgun (WGS) entry which is preliminary data.</text>
</comment>
<feature type="coiled-coil region" evidence="1">
    <location>
        <begin position="12"/>
        <end position="46"/>
    </location>
</feature>
<sequence length="48" mass="5698">MHRCLEERTGRLEEMQACLEDCEVELESTTRRLNELKEANSKLLYQKA</sequence>
<protein>
    <submittedName>
        <fullName evidence="2">Uncharacterized protein</fullName>
    </submittedName>
</protein>
<evidence type="ECO:0000313" key="3">
    <source>
        <dbReference type="Proteomes" id="UP000784294"/>
    </source>
</evidence>
<keyword evidence="3" id="KW-1185">Reference proteome</keyword>
<name>A0A3S5CIC9_9PLAT</name>
<proteinExistence type="predicted"/>
<keyword evidence="1" id="KW-0175">Coiled coil</keyword>
<gene>
    <name evidence="2" type="ORF">PXEA_LOCUS17317</name>
</gene>
<reference evidence="2" key="1">
    <citation type="submission" date="2018-11" db="EMBL/GenBank/DDBJ databases">
        <authorList>
            <consortium name="Pathogen Informatics"/>
        </authorList>
    </citation>
    <scope>NUCLEOTIDE SEQUENCE</scope>
</reference>
<evidence type="ECO:0000256" key="1">
    <source>
        <dbReference type="SAM" id="Coils"/>
    </source>
</evidence>
<evidence type="ECO:0000313" key="2">
    <source>
        <dbReference type="EMBL" id="VEL23877.1"/>
    </source>
</evidence>
<accession>A0A3S5CIC9</accession>
<dbReference type="AlphaFoldDB" id="A0A3S5CIC9"/>
<dbReference type="Proteomes" id="UP000784294">
    <property type="component" value="Unassembled WGS sequence"/>
</dbReference>